<name>X0UNT3_9ZZZZ</name>
<sequence length="195" mass="22770">LHYIIKDVIIYKLKCRNTQNVTIENCTIYKLDIQGCYNITLKNNRILHHKIIYTKGNVFVDNKLSQIEKLEEKDYNTITNPLGRNLSNPAICCLYFLAISAFLSGTGFWFIGFIPVGLLILLNYLHYARIKRIEDKKDNFYVNNTELQNKNAVFNEILVNYKDFKINWFQYNLLVFIGIMVGIVITSLLIFVILS</sequence>
<feature type="transmembrane region" description="Helical" evidence="1">
    <location>
        <begin position="171"/>
        <end position="194"/>
    </location>
</feature>
<feature type="non-terminal residue" evidence="2">
    <location>
        <position position="1"/>
    </location>
</feature>
<dbReference type="EMBL" id="BARS01027039">
    <property type="protein sequence ID" value="GAG07345.1"/>
    <property type="molecule type" value="Genomic_DNA"/>
</dbReference>
<keyword evidence="1" id="KW-1133">Transmembrane helix</keyword>
<comment type="caution">
    <text evidence="2">The sequence shown here is derived from an EMBL/GenBank/DDBJ whole genome shotgun (WGS) entry which is preliminary data.</text>
</comment>
<evidence type="ECO:0000256" key="1">
    <source>
        <dbReference type="SAM" id="Phobius"/>
    </source>
</evidence>
<keyword evidence="1" id="KW-0472">Membrane</keyword>
<evidence type="ECO:0000313" key="2">
    <source>
        <dbReference type="EMBL" id="GAG07345.1"/>
    </source>
</evidence>
<gene>
    <name evidence="2" type="ORF">S01H1_42511</name>
</gene>
<protein>
    <submittedName>
        <fullName evidence="2">Uncharacterized protein</fullName>
    </submittedName>
</protein>
<organism evidence="2">
    <name type="scientific">marine sediment metagenome</name>
    <dbReference type="NCBI Taxonomy" id="412755"/>
    <lineage>
        <taxon>unclassified sequences</taxon>
        <taxon>metagenomes</taxon>
        <taxon>ecological metagenomes</taxon>
    </lineage>
</organism>
<proteinExistence type="predicted"/>
<accession>X0UNT3</accession>
<keyword evidence="1" id="KW-0812">Transmembrane</keyword>
<reference evidence="2" key="1">
    <citation type="journal article" date="2014" name="Front. Microbiol.">
        <title>High frequency of phylogenetically diverse reductive dehalogenase-homologous genes in deep subseafloor sedimentary metagenomes.</title>
        <authorList>
            <person name="Kawai M."/>
            <person name="Futagami T."/>
            <person name="Toyoda A."/>
            <person name="Takaki Y."/>
            <person name="Nishi S."/>
            <person name="Hori S."/>
            <person name="Arai W."/>
            <person name="Tsubouchi T."/>
            <person name="Morono Y."/>
            <person name="Uchiyama I."/>
            <person name="Ito T."/>
            <person name="Fujiyama A."/>
            <person name="Inagaki F."/>
            <person name="Takami H."/>
        </authorList>
    </citation>
    <scope>NUCLEOTIDE SEQUENCE</scope>
    <source>
        <strain evidence="2">Expedition CK06-06</strain>
    </source>
</reference>
<feature type="transmembrane region" description="Helical" evidence="1">
    <location>
        <begin position="94"/>
        <end position="122"/>
    </location>
</feature>
<dbReference type="AlphaFoldDB" id="X0UNT3"/>